<feature type="transmembrane region" description="Helical" evidence="2">
    <location>
        <begin position="76"/>
        <end position="97"/>
    </location>
</feature>
<dbReference type="PANTHER" id="PTHR43762:SF8">
    <property type="entry name" value="L-GULONOLACTONE OXIDASE"/>
    <property type="match status" value="1"/>
</dbReference>
<comment type="caution">
    <text evidence="4">The sequence shown here is derived from an EMBL/GenBank/DDBJ whole genome shotgun (WGS) entry which is preliminary data.</text>
</comment>
<dbReference type="PIRSF" id="PIRSF000136">
    <property type="entry name" value="LGO_GLO"/>
    <property type="match status" value="1"/>
</dbReference>
<dbReference type="InterPro" id="IPR010031">
    <property type="entry name" value="FAD_lactone_oxidase-like"/>
</dbReference>
<dbReference type="GO" id="GO:0050660">
    <property type="term" value="F:flavin adenine dinucleotide binding"/>
    <property type="evidence" value="ECO:0007669"/>
    <property type="project" value="InterPro"/>
</dbReference>
<organism evidence="4 5">
    <name type="scientific">Oedothorax gibbosus</name>
    <dbReference type="NCBI Taxonomy" id="931172"/>
    <lineage>
        <taxon>Eukaryota</taxon>
        <taxon>Metazoa</taxon>
        <taxon>Ecdysozoa</taxon>
        <taxon>Arthropoda</taxon>
        <taxon>Chelicerata</taxon>
        <taxon>Arachnida</taxon>
        <taxon>Araneae</taxon>
        <taxon>Araneomorphae</taxon>
        <taxon>Entelegynae</taxon>
        <taxon>Araneoidea</taxon>
        <taxon>Linyphiidae</taxon>
        <taxon>Erigoninae</taxon>
        <taxon>Oedothorax</taxon>
    </lineage>
</organism>
<dbReference type="PANTHER" id="PTHR43762">
    <property type="entry name" value="L-GULONOLACTONE OXIDASE"/>
    <property type="match status" value="1"/>
</dbReference>
<keyword evidence="5" id="KW-1185">Reference proteome</keyword>
<keyword evidence="1" id="KW-0560">Oxidoreductase</keyword>
<gene>
    <name evidence="4" type="ORF">JTE90_027403</name>
</gene>
<protein>
    <recommendedName>
        <fullName evidence="3">D-arabinono-1,4-lactone oxidase C-terminal domain-containing protein</fullName>
    </recommendedName>
</protein>
<proteinExistence type="predicted"/>
<evidence type="ECO:0000256" key="1">
    <source>
        <dbReference type="ARBA" id="ARBA00023002"/>
    </source>
</evidence>
<dbReference type="InterPro" id="IPR007173">
    <property type="entry name" value="ALO_C"/>
</dbReference>
<dbReference type="SUPFAM" id="SSF56176">
    <property type="entry name" value="FAD-binding/transporter-associated domain-like"/>
    <property type="match status" value="1"/>
</dbReference>
<dbReference type="InterPro" id="IPR016169">
    <property type="entry name" value="FAD-bd_PCMH_sub2"/>
</dbReference>
<dbReference type="AlphaFoldDB" id="A0AAV6W4Y9"/>
<dbReference type="GO" id="GO:0003885">
    <property type="term" value="F:D-arabinono-1,4-lactone oxidase activity"/>
    <property type="evidence" value="ECO:0007669"/>
    <property type="project" value="InterPro"/>
</dbReference>
<dbReference type="Gene3D" id="3.30.70.2520">
    <property type="match status" value="1"/>
</dbReference>
<evidence type="ECO:0000259" key="3">
    <source>
        <dbReference type="Pfam" id="PF04030"/>
    </source>
</evidence>
<name>A0AAV6W4Y9_9ARAC</name>
<keyword evidence="2" id="KW-0472">Membrane</keyword>
<evidence type="ECO:0000313" key="4">
    <source>
        <dbReference type="EMBL" id="KAG8201926.1"/>
    </source>
</evidence>
<dbReference type="GO" id="GO:0016020">
    <property type="term" value="C:membrane"/>
    <property type="evidence" value="ECO:0007669"/>
    <property type="project" value="InterPro"/>
</dbReference>
<evidence type="ECO:0000256" key="2">
    <source>
        <dbReference type="SAM" id="Phobius"/>
    </source>
</evidence>
<dbReference type="Proteomes" id="UP000827092">
    <property type="component" value="Unassembled WGS sequence"/>
</dbReference>
<reference evidence="4 5" key="1">
    <citation type="journal article" date="2022" name="Nat. Ecol. Evol.">
        <title>A masculinizing supergene underlies an exaggerated male reproductive morph in a spider.</title>
        <authorList>
            <person name="Hendrickx F."/>
            <person name="De Corte Z."/>
            <person name="Sonet G."/>
            <person name="Van Belleghem S.M."/>
            <person name="Kostlbacher S."/>
            <person name="Vangestel C."/>
        </authorList>
    </citation>
    <scope>NUCLEOTIDE SEQUENCE [LARGE SCALE GENOMIC DNA]</scope>
    <source>
        <strain evidence="4">W744_W776</strain>
    </source>
</reference>
<keyword evidence="2" id="KW-1133">Transmembrane helix</keyword>
<dbReference type="InterPro" id="IPR036318">
    <property type="entry name" value="FAD-bd_PCMH-like_sf"/>
</dbReference>
<evidence type="ECO:0000313" key="5">
    <source>
        <dbReference type="Proteomes" id="UP000827092"/>
    </source>
</evidence>
<feature type="domain" description="D-arabinono-1,4-lactone oxidase C-terminal" evidence="3">
    <location>
        <begin position="95"/>
        <end position="319"/>
    </location>
</feature>
<accession>A0AAV6W4Y9</accession>
<sequence>MISKSNTKRKCIFKLPKATSVCIQLLDYVWAPMGYFAIPTIAFLNCCSFTAYSYVTEMDLMLSNGSILTVSSDKDLELFQAALCSLGSFGIILNVTFQCETAFNLLLRQYGLPLKDVIENLDVHISGSDHFRFMWFPYTDSVVVSHATRTELPATKDTWFRKIWTYCWDYGVGYHLLELCYYLSTYLPHVVPYINRFFYMTHSAFSRKIDRSYRILNFECLFKQYVNEWAIPLEKTGVVLWQLREWVETIPDLYVHFPVEVRFSKADNIFLSPAFGRNTCYINVVMYRPYGKDVPYQEYFQAFERIMMEAGGRPHWAKLKFKRCLCVMKST</sequence>
<dbReference type="Pfam" id="PF04030">
    <property type="entry name" value="ALO"/>
    <property type="match status" value="1"/>
</dbReference>
<keyword evidence="2" id="KW-0812">Transmembrane</keyword>
<feature type="transmembrane region" description="Helical" evidence="2">
    <location>
        <begin position="36"/>
        <end position="55"/>
    </location>
</feature>
<dbReference type="Gene3D" id="3.30.465.10">
    <property type="match status" value="1"/>
</dbReference>
<dbReference type="EMBL" id="JAFNEN010000002">
    <property type="protein sequence ID" value="KAG8201926.1"/>
    <property type="molecule type" value="Genomic_DNA"/>
</dbReference>